<accession>A0A0G3G8Q5</accession>
<keyword evidence="4 11" id="KW-0963">Cytoplasm</keyword>
<feature type="binding site" evidence="11">
    <location>
        <position position="57"/>
    </location>
    <ligand>
        <name>UMP</name>
        <dbReference type="ChEBI" id="CHEBI:57865"/>
    </ligand>
</feature>
<comment type="function">
    <text evidence="11">Catalyzes the reversible phosphorylation of UMP to UDP.</text>
</comment>
<dbReference type="STRING" id="106634.TVD_07275"/>
<feature type="binding site" evidence="11">
    <location>
        <begin position="138"/>
        <end position="145"/>
    </location>
    <ligand>
        <name>UMP</name>
        <dbReference type="ChEBI" id="CHEBI:57865"/>
    </ligand>
</feature>
<gene>
    <name evidence="11" type="primary">pyrH</name>
    <name evidence="12" type="ORF">TVD_07275</name>
</gene>
<keyword evidence="8 11" id="KW-0067">ATP-binding</keyword>
<dbReference type="HAMAP" id="MF_01220_B">
    <property type="entry name" value="PyrH_B"/>
    <property type="match status" value="1"/>
</dbReference>
<evidence type="ECO:0000256" key="1">
    <source>
        <dbReference type="ARBA" id="ARBA00004496"/>
    </source>
</evidence>
<evidence type="ECO:0000256" key="2">
    <source>
        <dbReference type="ARBA" id="ARBA00004791"/>
    </source>
</evidence>
<dbReference type="UniPathway" id="UPA00159">
    <property type="reaction ID" value="UER00275"/>
</dbReference>
<dbReference type="Gene3D" id="3.40.1160.10">
    <property type="entry name" value="Acetylglutamate kinase-like"/>
    <property type="match status" value="1"/>
</dbReference>
<dbReference type="EC" id="2.7.4.22" evidence="11"/>
<dbReference type="GO" id="GO:0005524">
    <property type="term" value="F:ATP binding"/>
    <property type="evidence" value="ECO:0007669"/>
    <property type="project" value="UniProtKB-KW"/>
</dbReference>
<evidence type="ECO:0000256" key="6">
    <source>
        <dbReference type="ARBA" id="ARBA00022741"/>
    </source>
</evidence>
<keyword evidence="6 11" id="KW-0547">Nucleotide-binding</keyword>
<keyword evidence="7 11" id="KW-0418">Kinase</keyword>
<comment type="subcellular location">
    <subcellularLocation>
        <location evidence="1 11">Cytoplasm</location>
    </subcellularLocation>
</comment>
<evidence type="ECO:0000256" key="9">
    <source>
        <dbReference type="ARBA" id="ARBA00022975"/>
    </source>
</evidence>
<dbReference type="GO" id="GO:0044210">
    <property type="term" value="P:'de novo' CTP biosynthetic process"/>
    <property type="evidence" value="ECO:0007669"/>
    <property type="project" value="UniProtKB-UniRule"/>
</dbReference>
<dbReference type="GO" id="GO:0033862">
    <property type="term" value="F:UMP kinase activity"/>
    <property type="evidence" value="ECO:0007669"/>
    <property type="project" value="UniProtKB-EC"/>
</dbReference>
<dbReference type="AlphaFoldDB" id="A0A0G3G8Q5"/>
<comment type="pathway">
    <text evidence="2 11">Pyrimidine metabolism; CTP biosynthesis via de novo pathway; UDP from UMP (UMPK route): step 1/1.</text>
</comment>
<dbReference type="InterPro" id="IPR011817">
    <property type="entry name" value="Uridylate_kinase"/>
</dbReference>
<comment type="activity regulation">
    <text evidence="11">Inhibited by UTP.</text>
</comment>
<evidence type="ECO:0000256" key="7">
    <source>
        <dbReference type="ARBA" id="ARBA00022777"/>
    </source>
</evidence>
<dbReference type="NCBIfam" id="TIGR02075">
    <property type="entry name" value="pyrH_bact"/>
    <property type="match status" value="1"/>
</dbReference>
<dbReference type="GO" id="GO:0005829">
    <property type="term" value="C:cytosol"/>
    <property type="evidence" value="ECO:0007669"/>
    <property type="project" value="TreeGrafter"/>
</dbReference>
<dbReference type="GO" id="GO:0006225">
    <property type="term" value="P:UDP biosynthetic process"/>
    <property type="evidence" value="ECO:0007669"/>
    <property type="project" value="TreeGrafter"/>
</dbReference>
<name>A0A0G3G8Q5_9GAMM</name>
<evidence type="ECO:0000256" key="3">
    <source>
        <dbReference type="ARBA" id="ARBA00007614"/>
    </source>
</evidence>
<dbReference type="InterPro" id="IPR015963">
    <property type="entry name" value="Uridylate_kinase_bac"/>
</dbReference>
<dbReference type="FunFam" id="3.40.1160.10:FF:000001">
    <property type="entry name" value="Uridylate kinase"/>
    <property type="match status" value="1"/>
</dbReference>
<dbReference type="PATRIC" id="fig|106634.4.peg.1486"/>
<protein>
    <recommendedName>
        <fullName evidence="11">Uridylate kinase</fullName>
        <shortName evidence="11">UK</shortName>
        <ecNumber evidence="11">2.7.4.22</ecNumber>
    </recommendedName>
    <alternativeName>
        <fullName evidence="11">Uridine monophosphate kinase</fullName>
        <shortName evidence="11">UMP kinase</shortName>
        <shortName evidence="11">UMPK</shortName>
    </alternativeName>
</protein>
<proteinExistence type="inferred from homology"/>
<dbReference type="OrthoDB" id="9807458at2"/>
<reference evidence="12 13" key="1">
    <citation type="submission" date="2015-04" db="EMBL/GenBank/DDBJ databases">
        <title>Complete Sequence for the Genome of the Thioalkalivibrio versutus D301.</title>
        <authorList>
            <person name="Mu T."/>
            <person name="Zhou J."/>
            <person name="Xu X."/>
        </authorList>
    </citation>
    <scope>NUCLEOTIDE SEQUENCE [LARGE SCALE GENOMIC DNA]</scope>
    <source>
        <strain evidence="12 13">D301</strain>
    </source>
</reference>
<dbReference type="CDD" id="cd04254">
    <property type="entry name" value="AAK_UMPK-PyrH-Ec"/>
    <property type="match status" value="1"/>
</dbReference>
<evidence type="ECO:0000313" key="13">
    <source>
        <dbReference type="Proteomes" id="UP000064201"/>
    </source>
</evidence>
<dbReference type="InterPro" id="IPR001048">
    <property type="entry name" value="Asp/Glu/Uridylate_kinase"/>
</dbReference>
<sequence length="245" mass="26657">MSQDSQPAFRRILLKLSGEALMGQQSYGVDPDVLAQVAEEVSELSRMGVEVGIVIGGGNIFRGAGLAQGGMDRVTGDHMGMLATVINALALQDAIERAGRFSRVMSAIRINQVCEDYIRRRAVRHLEKGRIVVFAAGTGNPFFTTDSAASLRAIEINADIMIKATKVDGVYDADPMTTKDARRYERLTFDDALEQRLGVMDTTALVMCRDNGLPIRVMNMFAKGDLQRLVMGEAVGTLVEGARNE</sequence>
<comment type="subunit">
    <text evidence="11">Homohexamer.</text>
</comment>
<dbReference type="InterPro" id="IPR036393">
    <property type="entry name" value="AceGlu_kinase-like_sf"/>
</dbReference>
<evidence type="ECO:0000256" key="4">
    <source>
        <dbReference type="ARBA" id="ARBA00022490"/>
    </source>
</evidence>
<comment type="catalytic activity">
    <reaction evidence="10 11">
        <text>UMP + ATP = UDP + ADP</text>
        <dbReference type="Rhea" id="RHEA:24400"/>
        <dbReference type="ChEBI" id="CHEBI:30616"/>
        <dbReference type="ChEBI" id="CHEBI:57865"/>
        <dbReference type="ChEBI" id="CHEBI:58223"/>
        <dbReference type="ChEBI" id="CHEBI:456216"/>
        <dbReference type="EC" id="2.7.4.22"/>
    </reaction>
</comment>
<comment type="caution">
    <text evidence="11">Lacks conserved residue(s) required for the propagation of feature annotation.</text>
</comment>
<evidence type="ECO:0000256" key="11">
    <source>
        <dbReference type="HAMAP-Rule" id="MF_01220"/>
    </source>
</evidence>
<evidence type="ECO:0000256" key="8">
    <source>
        <dbReference type="ARBA" id="ARBA00022840"/>
    </source>
</evidence>
<dbReference type="RefSeq" id="WP_018145574.1">
    <property type="nucleotide sequence ID" value="NZ_CP011367.1"/>
</dbReference>
<dbReference type="PIRSF" id="PIRSF005650">
    <property type="entry name" value="Uridylate_kin"/>
    <property type="match status" value="1"/>
</dbReference>
<dbReference type="PANTHER" id="PTHR42833">
    <property type="entry name" value="URIDYLATE KINASE"/>
    <property type="match status" value="1"/>
</dbReference>
<comment type="similarity">
    <text evidence="3 11">Belongs to the UMP kinase family.</text>
</comment>
<feature type="binding site" evidence="11">
    <location>
        <position position="174"/>
    </location>
    <ligand>
        <name>ATP</name>
        <dbReference type="ChEBI" id="CHEBI:30616"/>
    </ligand>
</feature>
<dbReference type="EMBL" id="CP011367">
    <property type="protein sequence ID" value="AKJ95176.1"/>
    <property type="molecule type" value="Genomic_DNA"/>
</dbReference>
<feature type="binding site" evidence="11">
    <location>
        <begin position="15"/>
        <end position="18"/>
    </location>
    <ligand>
        <name>ATP</name>
        <dbReference type="ChEBI" id="CHEBI:30616"/>
    </ligand>
</feature>
<keyword evidence="13" id="KW-1185">Reference proteome</keyword>
<evidence type="ECO:0000313" key="12">
    <source>
        <dbReference type="EMBL" id="AKJ95176.1"/>
    </source>
</evidence>
<feature type="binding site" evidence="11">
    <location>
        <position position="58"/>
    </location>
    <ligand>
        <name>ATP</name>
        <dbReference type="ChEBI" id="CHEBI:30616"/>
    </ligand>
</feature>
<dbReference type="SUPFAM" id="SSF53633">
    <property type="entry name" value="Carbamate kinase-like"/>
    <property type="match status" value="1"/>
</dbReference>
<organism evidence="12 13">
    <name type="scientific">Thioalkalivibrio versutus</name>
    <dbReference type="NCBI Taxonomy" id="106634"/>
    <lineage>
        <taxon>Bacteria</taxon>
        <taxon>Pseudomonadati</taxon>
        <taxon>Pseudomonadota</taxon>
        <taxon>Gammaproteobacteria</taxon>
        <taxon>Chromatiales</taxon>
        <taxon>Ectothiorhodospiraceae</taxon>
        <taxon>Thioalkalivibrio</taxon>
    </lineage>
</organism>
<keyword evidence="9 11" id="KW-0665">Pyrimidine biosynthesis</keyword>
<dbReference type="Proteomes" id="UP000064201">
    <property type="component" value="Chromosome"/>
</dbReference>
<feature type="binding site" evidence="11">
    <location>
        <position position="171"/>
    </location>
    <ligand>
        <name>ATP</name>
        <dbReference type="ChEBI" id="CHEBI:30616"/>
    </ligand>
</feature>
<evidence type="ECO:0000256" key="5">
    <source>
        <dbReference type="ARBA" id="ARBA00022679"/>
    </source>
</evidence>
<evidence type="ECO:0000256" key="10">
    <source>
        <dbReference type="ARBA" id="ARBA00047767"/>
    </source>
</evidence>
<dbReference type="KEGG" id="tvr:TVD_07275"/>
<keyword evidence="5 11" id="KW-0808">Transferase</keyword>
<dbReference type="PANTHER" id="PTHR42833:SF4">
    <property type="entry name" value="URIDYLATE KINASE PUMPKIN, CHLOROPLASTIC"/>
    <property type="match status" value="1"/>
</dbReference>
<dbReference type="Pfam" id="PF00696">
    <property type="entry name" value="AA_kinase"/>
    <property type="match status" value="1"/>
</dbReference>
<feature type="binding site" evidence="11">
    <location>
        <position position="62"/>
    </location>
    <ligand>
        <name>ATP</name>
        <dbReference type="ChEBI" id="CHEBI:30616"/>
    </ligand>
</feature>
<feature type="binding site" evidence="11">
    <location>
        <position position="77"/>
    </location>
    <ligand>
        <name>UMP</name>
        <dbReference type="ChEBI" id="CHEBI:57865"/>
    </ligand>
</feature>
<feature type="binding site" evidence="11">
    <location>
        <position position="165"/>
    </location>
    <ligand>
        <name>ATP</name>
        <dbReference type="ChEBI" id="CHEBI:30616"/>
    </ligand>
</feature>